<dbReference type="AlphaFoldDB" id="A0A9P7RVN0"/>
<dbReference type="OrthoDB" id="197400at2759"/>
<evidence type="ECO:0000313" key="2">
    <source>
        <dbReference type="EMBL" id="KAG7090626.1"/>
    </source>
</evidence>
<organism evidence="2 3">
    <name type="scientific">Marasmius oreades</name>
    <name type="common">fairy-ring Marasmius</name>
    <dbReference type="NCBI Taxonomy" id="181124"/>
    <lineage>
        <taxon>Eukaryota</taxon>
        <taxon>Fungi</taxon>
        <taxon>Dikarya</taxon>
        <taxon>Basidiomycota</taxon>
        <taxon>Agaricomycotina</taxon>
        <taxon>Agaricomycetes</taxon>
        <taxon>Agaricomycetidae</taxon>
        <taxon>Agaricales</taxon>
        <taxon>Marasmiineae</taxon>
        <taxon>Marasmiaceae</taxon>
        <taxon>Marasmius</taxon>
    </lineage>
</organism>
<feature type="region of interest" description="Disordered" evidence="1">
    <location>
        <begin position="29"/>
        <end position="70"/>
    </location>
</feature>
<dbReference type="GeneID" id="66078804"/>
<feature type="compositionally biased region" description="Acidic residues" evidence="1">
    <location>
        <begin position="232"/>
        <end position="250"/>
    </location>
</feature>
<comment type="caution">
    <text evidence="2">The sequence shown here is derived from an EMBL/GenBank/DDBJ whole genome shotgun (WGS) entry which is preliminary data.</text>
</comment>
<proteinExistence type="predicted"/>
<accession>A0A9P7RVN0</accession>
<feature type="compositionally biased region" description="Polar residues" evidence="1">
    <location>
        <begin position="133"/>
        <end position="143"/>
    </location>
</feature>
<evidence type="ECO:0000313" key="3">
    <source>
        <dbReference type="Proteomes" id="UP001049176"/>
    </source>
</evidence>
<gene>
    <name evidence="2" type="ORF">E1B28_009728</name>
</gene>
<reference evidence="2" key="1">
    <citation type="journal article" date="2021" name="Genome Biol. Evol.">
        <title>The assembled and annotated genome of the fairy-ring fungus Marasmius oreades.</title>
        <authorList>
            <person name="Hiltunen M."/>
            <person name="Ament-Velasquez S.L."/>
            <person name="Johannesson H."/>
        </authorList>
    </citation>
    <scope>NUCLEOTIDE SEQUENCE</scope>
    <source>
        <strain evidence="2">03SP1</strain>
    </source>
</reference>
<protein>
    <submittedName>
        <fullName evidence="2">Uncharacterized protein</fullName>
    </submittedName>
</protein>
<keyword evidence="3" id="KW-1185">Reference proteome</keyword>
<feature type="compositionally biased region" description="Low complexity" evidence="1">
    <location>
        <begin position="29"/>
        <end position="38"/>
    </location>
</feature>
<dbReference type="EMBL" id="CM032186">
    <property type="protein sequence ID" value="KAG7090626.1"/>
    <property type="molecule type" value="Genomic_DNA"/>
</dbReference>
<dbReference type="KEGG" id="more:E1B28_009728"/>
<feature type="region of interest" description="Disordered" evidence="1">
    <location>
        <begin position="222"/>
        <end position="256"/>
    </location>
</feature>
<feature type="region of interest" description="Disordered" evidence="1">
    <location>
        <begin position="167"/>
        <end position="187"/>
    </location>
</feature>
<dbReference type="InterPro" id="IPR047313">
    <property type="entry name" value="SMN_C"/>
</dbReference>
<dbReference type="CDD" id="cd22852">
    <property type="entry name" value="SMN_C"/>
    <property type="match status" value="1"/>
</dbReference>
<feature type="region of interest" description="Disordered" evidence="1">
    <location>
        <begin position="129"/>
        <end position="153"/>
    </location>
</feature>
<sequence>MRQVVSYEDITLPYEVTANAANEVTKLNTTYSNNNQKSQSKRKRKSRNSTNRSSNRQGVLPEENHETEDMDMSRELTYEEIWDDSALVDAWNAATEEYEAYHGPDKGWKSEPVHKSPLWYNVPPAKKVKLSDGQGSASNTGNSAKDGDADSRPIDFDTFIPDHDAGLSKQSGVHNLDDSTALPGPPEPMVSRDEAFNRALNAMYWSGYWTAVYHCHNHVGKPSSDGDIENRPDEEDHETEDDVGANDMDDFVPTQR</sequence>
<dbReference type="CDD" id="cd22851">
    <property type="entry name" value="SMN_N"/>
    <property type="match status" value="1"/>
</dbReference>
<feature type="compositionally biased region" description="Low complexity" evidence="1">
    <location>
        <begin position="48"/>
        <end position="57"/>
    </location>
</feature>
<dbReference type="Proteomes" id="UP001049176">
    <property type="component" value="Chromosome 6"/>
</dbReference>
<dbReference type="RefSeq" id="XP_043007096.1">
    <property type="nucleotide sequence ID" value="XM_043154641.1"/>
</dbReference>
<evidence type="ECO:0000256" key="1">
    <source>
        <dbReference type="SAM" id="MobiDB-lite"/>
    </source>
</evidence>
<name>A0A9P7RVN0_9AGAR</name>